<dbReference type="PANTHER" id="PTHR42943">
    <property type="entry name" value="GLUTATHIONE S-TRANSFERASE KAPPA"/>
    <property type="match status" value="1"/>
</dbReference>
<dbReference type="InterPro" id="IPR051924">
    <property type="entry name" value="GST_Kappa/NadH"/>
</dbReference>
<dbReference type="GO" id="GO:0005739">
    <property type="term" value="C:mitochondrion"/>
    <property type="evidence" value="ECO:0007669"/>
    <property type="project" value="TreeGrafter"/>
</dbReference>
<dbReference type="FunFam" id="3.40.30.10:FF:000096">
    <property type="entry name" value="Glutathione S-transferase kappa"/>
    <property type="match status" value="1"/>
</dbReference>
<dbReference type="PIRSF" id="PIRSF006386">
    <property type="entry name" value="HCCAis_GSTk"/>
    <property type="match status" value="1"/>
</dbReference>
<evidence type="ECO:0000256" key="2">
    <source>
        <dbReference type="ARBA" id="ARBA00022679"/>
    </source>
</evidence>
<dbReference type="SUPFAM" id="SSF52833">
    <property type="entry name" value="Thioredoxin-like"/>
    <property type="match status" value="1"/>
</dbReference>
<name>A0A7S2SD71_9STRA</name>
<dbReference type="Pfam" id="PF01323">
    <property type="entry name" value="DSBA"/>
    <property type="match status" value="1"/>
</dbReference>
<accession>A0A7S2SD71</accession>
<gene>
    <name evidence="7" type="ORF">QSP1433_LOCUS12937</name>
</gene>
<feature type="active site" description="Nucleophile" evidence="5">
    <location>
        <position position="16"/>
    </location>
</feature>
<evidence type="ECO:0000256" key="5">
    <source>
        <dbReference type="PIRSR" id="PIRSR006386-1"/>
    </source>
</evidence>
<dbReference type="PANTHER" id="PTHR42943:SF2">
    <property type="entry name" value="GLUTATHIONE S-TRANSFERASE KAPPA 1"/>
    <property type="match status" value="1"/>
</dbReference>
<protein>
    <recommendedName>
        <fullName evidence="4">Glutathione S-transferase kappa</fullName>
        <ecNumber evidence="4">2.5.1.18</ecNumber>
    </recommendedName>
</protein>
<keyword evidence="2 4" id="KW-0808">Transferase</keyword>
<dbReference type="AlphaFoldDB" id="A0A7S2SD71"/>
<comment type="similarity">
    <text evidence="1 4">Belongs to the GST superfamily. Kappa family.</text>
</comment>
<evidence type="ECO:0000256" key="4">
    <source>
        <dbReference type="PIRNR" id="PIRNR006386"/>
    </source>
</evidence>
<dbReference type="GO" id="GO:0004364">
    <property type="term" value="F:glutathione transferase activity"/>
    <property type="evidence" value="ECO:0007669"/>
    <property type="project" value="UniProtKB-UniRule"/>
</dbReference>
<feature type="domain" description="DSBA-like thioredoxin" evidence="6">
    <location>
        <begin position="8"/>
        <end position="220"/>
    </location>
</feature>
<evidence type="ECO:0000259" key="6">
    <source>
        <dbReference type="Pfam" id="PF01323"/>
    </source>
</evidence>
<evidence type="ECO:0000313" key="7">
    <source>
        <dbReference type="EMBL" id="CAD9696681.1"/>
    </source>
</evidence>
<dbReference type="InterPro" id="IPR014440">
    <property type="entry name" value="HCCAis_GSTk"/>
</dbReference>
<dbReference type="GO" id="GO:0004602">
    <property type="term" value="F:glutathione peroxidase activity"/>
    <property type="evidence" value="ECO:0007669"/>
    <property type="project" value="TreeGrafter"/>
</dbReference>
<dbReference type="Gene3D" id="3.40.30.10">
    <property type="entry name" value="Glutaredoxin"/>
    <property type="match status" value="1"/>
</dbReference>
<evidence type="ECO:0000256" key="1">
    <source>
        <dbReference type="ARBA" id="ARBA00006494"/>
    </source>
</evidence>
<dbReference type="GO" id="GO:0005777">
    <property type="term" value="C:peroxisome"/>
    <property type="evidence" value="ECO:0007669"/>
    <property type="project" value="TreeGrafter"/>
</dbReference>
<sequence>MGRNNMKIRYFFDVISPYSCLSWKVLRRYRSIWNMDVELVPVFLGGVMKATGNQPPAMLPARAVMVANDLNRSSLLYNVPLLGTPTDFFSGAARNVIHCQRLLVAAQLRNIGGDKVERLVDALTDAIHINESFRSDGNNLDINENFLERCCASAGFDSELTATLLSDRNTPDVKSGLIANTEGACEAGMYGSPTMLVYGGKGDFSEPFLVFGSDRFEQIAFLCEKPWYGPDPSRKSKL</sequence>
<proteinExistence type="inferred from homology"/>
<organism evidence="7">
    <name type="scientific">Mucochytrium quahogii</name>
    <dbReference type="NCBI Taxonomy" id="96639"/>
    <lineage>
        <taxon>Eukaryota</taxon>
        <taxon>Sar</taxon>
        <taxon>Stramenopiles</taxon>
        <taxon>Bigyra</taxon>
        <taxon>Labyrinthulomycetes</taxon>
        <taxon>Thraustochytrida</taxon>
        <taxon>Thraustochytriidae</taxon>
        <taxon>Mucochytrium</taxon>
    </lineage>
</organism>
<dbReference type="EC" id="2.5.1.18" evidence="4"/>
<dbReference type="GO" id="GO:0006749">
    <property type="term" value="P:glutathione metabolic process"/>
    <property type="evidence" value="ECO:0007669"/>
    <property type="project" value="TreeGrafter"/>
</dbReference>
<evidence type="ECO:0000256" key="3">
    <source>
        <dbReference type="ARBA" id="ARBA00047960"/>
    </source>
</evidence>
<dbReference type="EMBL" id="HBHK01020384">
    <property type="protein sequence ID" value="CAD9696681.1"/>
    <property type="molecule type" value="Transcribed_RNA"/>
</dbReference>
<comment type="catalytic activity">
    <reaction evidence="3 4">
        <text>RX + glutathione = an S-substituted glutathione + a halide anion + H(+)</text>
        <dbReference type="Rhea" id="RHEA:16437"/>
        <dbReference type="ChEBI" id="CHEBI:15378"/>
        <dbReference type="ChEBI" id="CHEBI:16042"/>
        <dbReference type="ChEBI" id="CHEBI:17792"/>
        <dbReference type="ChEBI" id="CHEBI:57925"/>
        <dbReference type="ChEBI" id="CHEBI:90779"/>
        <dbReference type="EC" id="2.5.1.18"/>
    </reaction>
</comment>
<reference evidence="7" key="1">
    <citation type="submission" date="2021-01" db="EMBL/GenBank/DDBJ databases">
        <authorList>
            <person name="Corre E."/>
            <person name="Pelletier E."/>
            <person name="Niang G."/>
            <person name="Scheremetjew M."/>
            <person name="Finn R."/>
            <person name="Kale V."/>
            <person name="Holt S."/>
            <person name="Cochrane G."/>
            <person name="Meng A."/>
            <person name="Brown T."/>
            <person name="Cohen L."/>
        </authorList>
    </citation>
    <scope>NUCLEOTIDE SEQUENCE</scope>
    <source>
        <strain evidence="7">NY070348D</strain>
    </source>
</reference>
<dbReference type="InterPro" id="IPR036249">
    <property type="entry name" value="Thioredoxin-like_sf"/>
</dbReference>
<dbReference type="InterPro" id="IPR001853">
    <property type="entry name" value="DSBA-like_thioredoxin_dom"/>
</dbReference>